<organism evidence="2 3">
    <name type="scientific">Diversispora eburnea</name>
    <dbReference type="NCBI Taxonomy" id="1213867"/>
    <lineage>
        <taxon>Eukaryota</taxon>
        <taxon>Fungi</taxon>
        <taxon>Fungi incertae sedis</taxon>
        <taxon>Mucoromycota</taxon>
        <taxon>Glomeromycotina</taxon>
        <taxon>Glomeromycetes</taxon>
        <taxon>Diversisporales</taxon>
        <taxon>Diversisporaceae</taxon>
        <taxon>Diversispora</taxon>
    </lineage>
</organism>
<keyword evidence="1" id="KW-0472">Membrane</keyword>
<name>A0A9N9FTS2_9GLOM</name>
<comment type="caution">
    <text evidence="2">The sequence shown here is derived from an EMBL/GenBank/DDBJ whole genome shotgun (WGS) entry which is preliminary data.</text>
</comment>
<dbReference type="SUPFAM" id="SSF50978">
    <property type="entry name" value="WD40 repeat-like"/>
    <property type="match status" value="1"/>
</dbReference>
<sequence length="105" mass="12152">VYDLGVAIYKMIVLISCLNQFSAVTGNQKIKKKKCKTDSEVSNYYEYLVITFIQTIQVIKLKSIQISDRLKWLKYKHGSRISCIAIYPTKSCIAIGDYKGRITYW</sequence>
<proteinExistence type="predicted"/>
<dbReference type="Gene3D" id="2.130.10.10">
    <property type="entry name" value="YVTN repeat-like/Quinoprotein amine dehydrogenase"/>
    <property type="match status" value="1"/>
</dbReference>
<dbReference type="Proteomes" id="UP000789706">
    <property type="component" value="Unassembled WGS sequence"/>
</dbReference>
<reference evidence="2" key="1">
    <citation type="submission" date="2021-06" db="EMBL/GenBank/DDBJ databases">
        <authorList>
            <person name="Kallberg Y."/>
            <person name="Tangrot J."/>
            <person name="Rosling A."/>
        </authorList>
    </citation>
    <scope>NUCLEOTIDE SEQUENCE</scope>
    <source>
        <strain evidence="2">AZ414A</strain>
    </source>
</reference>
<feature type="non-terminal residue" evidence="2">
    <location>
        <position position="105"/>
    </location>
</feature>
<evidence type="ECO:0000313" key="3">
    <source>
        <dbReference type="Proteomes" id="UP000789706"/>
    </source>
</evidence>
<dbReference type="OrthoDB" id="10561116at2759"/>
<keyword evidence="1" id="KW-1133">Transmembrane helix</keyword>
<dbReference type="EMBL" id="CAJVPK010000950">
    <property type="protein sequence ID" value="CAG8561608.1"/>
    <property type="molecule type" value="Genomic_DNA"/>
</dbReference>
<dbReference type="AlphaFoldDB" id="A0A9N9FTS2"/>
<protein>
    <submittedName>
        <fullName evidence="2">7728_t:CDS:1</fullName>
    </submittedName>
</protein>
<gene>
    <name evidence="2" type="ORF">DEBURN_LOCUS7618</name>
</gene>
<feature type="transmembrane region" description="Helical" evidence="1">
    <location>
        <begin position="6"/>
        <end position="24"/>
    </location>
</feature>
<accession>A0A9N9FTS2</accession>
<keyword evidence="3" id="KW-1185">Reference proteome</keyword>
<keyword evidence="1" id="KW-0812">Transmembrane</keyword>
<evidence type="ECO:0000313" key="2">
    <source>
        <dbReference type="EMBL" id="CAG8561608.1"/>
    </source>
</evidence>
<evidence type="ECO:0000256" key="1">
    <source>
        <dbReference type="SAM" id="Phobius"/>
    </source>
</evidence>
<dbReference type="InterPro" id="IPR015943">
    <property type="entry name" value="WD40/YVTN_repeat-like_dom_sf"/>
</dbReference>
<dbReference type="InterPro" id="IPR036322">
    <property type="entry name" value="WD40_repeat_dom_sf"/>
</dbReference>